<sequence>GEAWRVDVELRNRSGGVVDLGAVVLTADLAGGRPVSPVSGDPGVDPLVGEVGPGRSVRGSYLFTVPPGAGDELRLSFSYDVEAPVVVFTGSPEDV</sequence>
<dbReference type="EMBL" id="JARACI010000204">
    <property type="protein sequence ID" value="MDD9205033.1"/>
    <property type="molecule type" value="Genomic_DNA"/>
</dbReference>
<keyword evidence="2" id="KW-1185">Reference proteome</keyword>
<accession>A0ABT5TTL6</accession>
<evidence type="ECO:0008006" key="3">
    <source>
        <dbReference type="Google" id="ProtNLM"/>
    </source>
</evidence>
<organism evidence="1 2">
    <name type="scientific">Georgenia halotolerans</name>
    <dbReference type="NCBI Taxonomy" id="3028317"/>
    <lineage>
        <taxon>Bacteria</taxon>
        <taxon>Bacillati</taxon>
        <taxon>Actinomycetota</taxon>
        <taxon>Actinomycetes</taxon>
        <taxon>Micrococcales</taxon>
        <taxon>Bogoriellaceae</taxon>
        <taxon>Georgenia</taxon>
    </lineage>
</organism>
<comment type="caution">
    <text evidence="1">The sequence shown here is derived from an EMBL/GenBank/DDBJ whole genome shotgun (WGS) entry which is preliminary data.</text>
</comment>
<reference evidence="1" key="1">
    <citation type="submission" date="2023-02" db="EMBL/GenBank/DDBJ databases">
        <title>Georgenia sp.10Sc9-8, isolated from a soil sample collected from the Taklamakan desert.</title>
        <authorList>
            <person name="Liu S."/>
        </authorList>
    </citation>
    <scope>NUCLEOTIDE SEQUENCE</scope>
    <source>
        <strain evidence="1">10Sc9-8</strain>
    </source>
</reference>
<protein>
    <recommendedName>
        <fullName evidence="3">DUF4352 domain-containing protein</fullName>
    </recommendedName>
</protein>
<evidence type="ECO:0000313" key="1">
    <source>
        <dbReference type="EMBL" id="MDD9205033.1"/>
    </source>
</evidence>
<dbReference type="Proteomes" id="UP001165561">
    <property type="component" value="Unassembled WGS sequence"/>
</dbReference>
<proteinExistence type="predicted"/>
<evidence type="ECO:0000313" key="2">
    <source>
        <dbReference type="Proteomes" id="UP001165561"/>
    </source>
</evidence>
<feature type="non-terminal residue" evidence="1">
    <location>
        <position position="1"/>
    </location>
</feature>
<name>A0ABT5TTL6_9MICO</name>
<gene>
    <name evidence="1" type="ORF">PU560_00970</name>
</gene>